<accession>C6LFN5</accession>
<reference evidence="2" key="1">
    <citation type="submission" date="2009-07" db="EMBL/GenBank/DDBJ databases">
        <authorList>
            <person name="Weinstock G."/>
            <person name="Sodergren E."/>
            <person name="Clifton S."/>
            <person name="Fulton L."/>
            <person name="Fulton B."/>
            <person name="Courtney L."/>
            <person name="Fronick C."/>
            <person name="Harrison M."/>
            <person name="Strong C."/>
            <person name="Farmer C."/>
            <person name="Delahaunty K."/>
            <person name="Markovic C."/>
            <person name="Hall O."/>
            <person name="Minx P."/>
            <person name="Tomlinson C."/>
            <person name="Mitreva M."/>
            <person name="Nelson J."/>
            <person name="Hou S."/>
            <person name="Wollam A."/>
            <person name="Pepin K.H."/>
            <person name="Johnson M."/>
            <person name="Bhonagiri V."/>
            <person name="Nash W.E."/>
            <person name="Warren W."/>
            <person name="Chinwalla A."/>
            <person name="Mardis E.R."/>
            <person name="Wilson R.K."/>
        </authorList>
    </citation>
    <scope>NUCLEOTIDE SEQUENCE [LARGE SCALE GENOMIC DNA]</scope>
    <source>
        <strain evidence="2">DSM 14469</strain>
    </source>
</reference>
<evidence type="ECO:0000256" key="1">
    <source>
        <dbReference type="SAM" id="MobiDB-lite"/>
    </source>
</evidence>
<keyword evidence="3" id="KW-1185">Reference proteome</keyword>
<organism evidence="2 3">
    <name type="scientific">Marvinbryantia formatexigens DSM 14469</name>
    <dbReference type="NCBI Taxonomy" id="478749"/>
    <lineage>
        <taxon>Bacteria</taxon>
        <taxon>Bacillati</taxon>
        <taxon>Bacillota</taxon>
        <taxon>Clostridia</taxon>
        <taxon>Lachnospirales</taxon>
        <taxon>Lachnospiraceae</taxon>
        <taxon>Marvinbryantia</taxon>
    </lineage>
</organism>
<proteinExistence type="predicted"/>
<protein>
    <submittedName>
        <fullName evidence="2">Uncharacterized protein</fullName>
    </submittedName>
</protein>
<evidence type="ECO:0000313" key="3">
    <source>
        <dbReference type="Proteomes" id="UP000005561"/>
    </source>
</evidence>
<feature type="region of interest" description="Disordered" evidence="1">
    <location>
        <begin position="1"/>
        <end position="41"/>
    </location>
</feature>
<name>C6LFN5_9FIRM</name>
<dbReference type="AlphaFoldDB" id="C6LFN5"/>
<comment type="caution">
    <text evidence="2">The sequence shown here is derived from an EMBL/GenBank/DDBJ whole genome shotgun (WGS) entry which is preliminary data.</text>
</comment>
<dbReference type="EMBL" id="ACCL02000010">
    <property type="protein sequence ID" value="EET60620.1"/>
    <property type="molecule type" value="Genomic_DNA"/>
</dbReference>
<evidence type="ECO:0000313" key="2">
    <source>
        <dbReference type="EMBL" id="EET60620.1"/>
    </source>
</evidence>
<sequence>MKNGTGGREYNQKSFLRPPPVMRQKTVCPVSAGNAAESSLA</sequence>
<dbReference type="Proteomes" id="UP000005561">
    <property type="component" value="Unassembled WGS sequence"/>
</dbReference>
<gene>
    <name evidence="2" type="ORF">BRYFOR_07438</name>
</gene>